<dbReference type="STRING" id="1442368.A0A0D2ETN8"/>
<dbReference type="PANTHER" id="PTHR32487:SF8">
    <property type="entry name" value="NAD-DEPENDENT EPIMERASE_DEHYDRATASE DOMAIN-CONTAINING PROTEIN"/>
    <property type="match status" value="1"/>
</dbReference>
<organism evidence="2 3">
    <name type="scientific">Fonsecaea pedrosoi CBS 271.37</name>
    <dbReference type="NCBI Taxonomy" id="1442368"/>
    <lineage>
        <taxon>Eukaryota</taxon>
        <taxon>Fungi</taxon>
        <taxon>Dikarya</taxon>
        <taxon>Ascomycota</taxon>
        <taxon>Pezizomycotina</taxon>
        <taxon>Eurotiomycetes</taxon>
        <taxon>Chaetothyriomycetidae</taxon>
        <taxon>Chaetothyriales</taxon>
        <taxon>Herpotrichiellaceae</taxon>
        <taxon>Fonsecaea</taxon>
    </lineage>
</organism>
<dbReference type="Gene3D" id="3.40.50.720">
    <property type="entry name" value="NAD(P)-binding Rossmann-like Domain"/>
    <property type="match status" value="1"/>
</dbReference>
<evidence type="ECO:0000259" key="1">
    <source>
        <dbReference type="Pfam" id="PF22917"/>
    </source>
</evidence>
<dbReference type="OrthoDB" id="1731983at2759"/>
<dbReference type="InterPro" id="IPR055222">
    <property type="entry name" value="PRISE-like_Rossmann-fold"/>
</dbReference>
<gene>
    <name evidence="2" type="ORF">Z517_10023</name>
</gene>
<feature type="domain" description="PRISE-like Rossmann-fold" evidence="1">
    <location>
        <begin position="8"/>
        <end position="389"/>
    </location>
</feature>
<dbReference type="AlphaFoldDB" id="A0A0D2ETN8"/>
<dbReference type="SUPFAM" id="SSF51735">
    <property type="entry name" value="NAD(P)-binding Rossmann-fold domains"/>
    <property type="match status" value="1"/>
</dbReference>
<dbReference type="CDD" id="cd08948">
    <property type="entry name" value="5beta-POR_like_SDR_a"/>
    <property type="match status" value="1"/>
</dbReference>
<dbReference type="VEuPathDB" id="FungiDB:Z517_10023"/>
<name>A0A0D2ETN8_9EURO</name>
<dbReference type="InterPro" id="IPR036291">
    <property type="entry name" value="NAD(P)-bd_dom_sf"/>
</dbReference>
<dbReference type="HOGENOM" id="CLU_030125_2_0_1"/>
<dbReference type="Pfam" id="PF22917">
    <property type="entry name" value="PRISE"/>
    <property type="match status" value="1"/>
</dbReference>
<dbReference type="EMBL" id="KN846974">
    <property type="protein sequence ID" value="KIW77577.1"/>
    <property type="molecule type" value="Genomic_DNA"/>
</dbReference>
<keyword evidence="3" id="KW-1185">Reference proteome</keyword>
<dbReference type="GeneID" id="25309513"/>
<reference evidence="2 3" key="1">
    <citation type="submission" date="2015-01" db="EMBL/GenBank/DDBJ databases">
        <title>The Genome Sequence of Fonsecaea pedrosoi CBS 271.37.</title>
        <authorList>
            <consortium name="The Broad Institute Genomics Platform"/>
            <person name="Cuomo C."/>
            <person name="de Hoog S."/>
            <person name="Gorbushina A."/>
            <person name="Stielow B."/>
            <person name="Teixiera M."/>
            <person name="Abouelleil A."/>
            <person name="Chapman S.B."/>
            <person name="Priest M."/>
            <person name="Young S.K."/>
            <person name="Wortman J."/>
            <person name="Nusbaum C."/>
            <person name="Birren B."/>
        </authorList>
    </citation>
    <scope>NUCLEOTIDE SEQUENCE [LARGE SCALE GENOMIC DNA]</scope>
    <source>
        <strain evidence="2 3">CBS 271.37</strain>
    </source>
</reference>
<accession>A0A0D2ETN8</accession>
<evidence type="ECO:0000313" key="3">
    <source>
        <dbReference type="Proteomes" id="UP000053029"/>
    </source>
</evidence>
<dbReference type="Proteomes" id="UP000053029">
    <property type="component" value="Unassembled WGS sequence"/>
</dbReference>
<dbReference type="PANTHER" id="PTHR32487">
    <property type="entry name" value="3-OXO-DELTA(4,5)-STEROID 5-BETA-REDUCTASE"/>
    <property type="match status" value="1"/>
</dbReference>
<sequence length="389" mass="43963">MASRNNHALIFGASGVSGWAVVDKLLKDYPKAGTWSKVTALTNRPLDIETSLWPKTDRLQIISGINLLKGEQKTLEDTIKDKIPGIETVTHVFYYAYKANPNFEQEKKDAVDMLARSITAVDRLSPKLEFVAFQTGAKMYGFLLQEDHYFPVPLKESLPRLKPPYSDQLFYHAQLDWLGDYAKGKSWTWCETRPDIIIGFAPNHSAYSLGASLGIYFSLWREINGAGSVVPFPGTVKSWRAKHNEAGSDMIAKQTIFLSLHPEVSGNGEAFNVASSPEPETWEEKWPQLCGYFGLKSAPPNSDSKEVRAYINDNLTQWKALEEKHDLRRDIAQSGITMPGFEILHLTLADFDRQYDLSKIQKAGFNEKSSIMETWGETFDRMRKAKMIP</sequence>
<protein>
    <recommendedName>
        <fullName evidence="1">PRISE-like Rossmann-fold domain-containing protein</fullName>
    </recommendedName>
</protein>
<dbReference type="RefSeq" id="XP_013281385.1">
    <property type="nucleotide sequence ID" value="XM_013425931.1"/>
</dbReference>
<proteinExistence type="predicted"/>
<evidence type="ECO:0000313" key="2">
    <source>
        <dbReference type="EMBL" id="KIW77577.1"/>
    </source>
</evidence>